<dbReference type="InterPro" id="IPR000415">
    <property type="entry name" value="Nitroreductase-like"/>
</dbReference>
<dbReference type="InterPro" id="IPR029479">
    <property type="entry name" value="Nitroreductase"/>
</dbReference>
<evidence type="ECO:0000259" key="1">
    <source>
        <dbReference type="Pfam" id="PF00881"/>
    </source>
</evidence>
<reference evidence="2" key="1">
    <citation type="submission" date="2021-04" db="EMBL/GenBank/DDBJ databases">
        <title>Genomic sequence of Actinosynnema pretiosum subsp. pretiosum ATCC 31280 (C-14919).</title>
        <authorList>
            <person name="Bai L."/>
            <person name="Wang X."/>
            <person name="Xiao Y."/>
        </authorList>
    </citation>
    <scope>NUCLEOTIDE SEQUENCE</scope>
    <source>
        <strain evidence="2">ATCC 31280</strain>
    </source>
</reference>
<proteinExistence type="predicted"/>
<evidence type="ECO:0000313" key="2">
    <source>
        <dbReference type="EMBL" id="QUF02695.1"/>
    </source>
</evidence>
<dbReference type="PANTHER" id="PTHR43745">
    <property type="entry name" value="NITROREDUCTASE MJ1384-RELATED"/>
    <property type="match status" value="1"/>
</dbReference>
<feature type="domain" description="Nitroreductase" evidence="1">
    <location>
        <begin position="169"/>
        <end position="352"/>
    </location>
</feature>
<dbReference type="PANTHER" id="PTHR43745:SF2">
    <property type="entry name" value="NITROREDUCTASE MJ1384-RELATED"/>
    <property type="match status" value="1"/>
</dbReference>
<dbReference type="EMBL" id="CP073249">
    <property type="protein sequence ID" value="QUF02695.1"/>
    <property type="molecule type" value="Genomic_DNA"/>
</dbReference>
<organism evidence="2 3">
    <name type="scientific">Actinosynnema pretiosum subsp. pretiosum</name>
    <dbReference type="NCBI Taxonomy" id="103721"/>
    <lineage>
        <taxon>Bacteria</taxon>
        <taxon>Bacillati</taxon>
        <taxon>Actinomycetota</taxon>
        <taxon>Actinomycetes</taxon>
        <taxon>Pseudonocardiales</taxon>
        <taxon>Pseudonocardiaceae</taxon>
        <taxon>Actinosynnema</taxon>
    </lineage>
</organism>
<dbReference type="CDD" id="cd02142">
    <property type="entry name" value="McbC_SagB-like_oxidoreductase"/>
    <property type="match status" value="1"/>
</dbReference>
<dbReference type="Proteomes" id="UP000677152">
    <property type="component" value="Chromosome"/>
</dbReference>
<protein>
    <submittedName>
        <fullName evidence="2">SagB/ThcOx family dehydrogenase</fullName>
    </submittedName>
</protein>
<dbReference type="InterPro" id="IPR020051">
    <property type="entry name" value="SagB-type_dehydrogenase"/>
</dbReference>
<dbReference type="InterPro" id="IPR052544">
    <property type="entry name" value="Bacteriocin_Proc_Enz"/>
</dbReference>
<dbReference type="NCBIfam" id="TIGR03605">
    <property type="entry name" value="antibiot_sagB"/>
    <property type="match status" value="1"/>
</dbReference>
<gene>
    <name evidence="2" type="ORF">KCV87_25015</name>
</gene>
<dbReference type="SUPFAM" id="SSF55469">
    <property type="entry name" value="FMN-dependent nitroreductase-like"/>
    <property type="match status" value="1"/>
</dbReference>
<dbReference type="Pfam" id="PF00881">
    <property type="entry name" value="Nitroreductase"/>
    <property type="match status" value="1"/>
</dbReference>
<evidence type="ECO:0000313" key="3">
    <source>
        <dbReference type="Proteomes" id="UP000677152"/>
    </source>
</evidence>
<accession>A0AA45L4H4</accession>
<sequence>MRLRRAHSLTCYWHEDEFVVHPYLGGTPTALHPVAAEVLSAFDSWVEAAKATEELDHLTPDTVAEAVEALREAGALLVEDSDEAERDELAARTWETWAPEAPFFHYGTQIDAERLPADREQAREQAKNDTADAAGPQHRVFTEYPEAERVLLPRVPAELDVPLGRALYARRTVRDFTGDPVPLATLAALLVTTFGPTDFIDSGRSALFRRTSPAGGSRQELDAYVGVLAVEGLSPGFYHYNLREHSLELVSPGLTRDEMTHLGTDQPWVGSVAFTVVLASVIDRMSSKYELPRSYRVSLLNAGHLGQTFALTATALGLGPLQTGAFYDEALARRIGLDNIGSIPVYLLGAGYAADEQPYAAPLAGLEAFRRTRLT</sequence>
<dbReference type="GO" id="GO:0016491">
    <property type="term" value="F:oxidoreductase activity"/>
    <property type="evidence" value="ECO:0007669"/>
    <property type="project" value="InterPro"/>
</dbReference>
<name>A0AA45L4H4_9PSEU</name>
<dbReference type="AlphaFoldDB" id="A0AA45L4H4"/>
<dbReference type="Gene3D" id="3.40.109.10">
    <property type="entry name" value="NADH Oxidase"/>
    <property type="match status" value="1"/>
</dbReference>